<reference evidence="5" key="1">
    <citation type="journal article" date="2019" name="Int. J. Syst. Evol. Microbiol.">
        <title>The Global Catalogue of Microorganisms (GCM) 10K type strain sequencing project: providing services to taxonomists for standard genome sequencing and annotation.</title>
        <authorList>
            <consortium name="The Broad Institute Genomics Platform"/>
            <consortium name="The Broad Institute Genome Sequencing Center for Infectious Disease"/>
            <person name="Wu L."/>
            <person name="Ma J."/>
        </authorList>
    </citation>
    <scope>NUCLEOTIDE SEQUENCE [LARGE SCALE GENOMIC DNA]</scope>
    <source>
        <strain evidence="5">JCM 31037</strain>
    </source>
</reference>
<proteinExistence type="predicted"/>
<sequence length="242" mass="26553">MNRTDRLYGLVEELRAVSPRSRSARWLADHFTVGERTIRRDISALQQTGVPIYAEPGRYGGYTLDKSHTLPPVNFTPREAIATAVALHALAGTPFLAAARSTLHKLVAVMPARDVQALREIAGRIQLTATAPAAASAPAQQVLEVAEQALLRRAVLVLDYVDERGIRSHRNVEPLGLLGSNNQWYLVGWCRLRSGVREFRLDRIRQAVSTAEVAPARPLAPRRTGPPRNSLDLFGNADTGLT</sequence>
<dbReference type="PANTHER" id="PTHR34580:SF3">
    <property type="entry name" value="PROTEIN PAFB"/>
    <property type="match status" value="1"/>
</dbReference>
<evidence type="ECO:0000313" key="4">
    <source>
        <dbReference type="EMBL" id="MFD1323762.1"/>
    </source>
</evidence>
<feature type="region of interest" description="Disordered" evidence="1">
    <location>
        <begin position="215"/>
        <end position="242"/>
    </location>
</feature>
<name>A0ABW3YJW0_9ACTN</name>
<dbReference type="Gene3D" id="1.10.10.10">
    <property type="entry name" value="Winged helix-like DNA-binding domain superfamily/Winged helix DNA-binding domain"/>
    <property type="match status" value="1"/>
</dbReference>
<dbReference type="RefSeq" id="WP_377573256.1">
    <property type="nucleotide sequence ID" value="NZ_JBHTMP010000036.1"/>
</dbReference>
<dbReference type="EMBL" id="JBHTMP010000036">
    <property type="protein sequence ID" value="MFD1323762.1"/>
    <property type="molecule type" value="Genomic_DNA"/>
</dbReference>
<gene>
    <name evidence="4" type="ORF">ACFQ4H_21985</name>
</gene>
<dbReference type="InterPro" id="IPR036388">
    <property type="entry name" value="WH-like_DNA-bd_sf"/>
</dbReference>
<comment type="caution">
    <text evidence="4">The sequence shown here is derived from an EMBL/GenBank/DDBJ whole genome shotgun (WGS) entry which is preliminary data.</text>
</comment>
<dbReference type="InterPro" id="IPR051534">
    <property type="entry name" value="CBASS_pafABC_assoc_protein"/>
</dbReference>
<evidence type="ECO:0000313" key="5">
    <source>
        <dbReference type="Proteomes" id="UP001597260"/>
    </source>
</evidence>
<accession>A0ABW3YJW0</accession>
<dbReference type="Pfam" id="PF13280">
    <property type="entry name" value="WYL"/>
    <property type="match status" value="1"/>
</dbReference>
<evidence type="ECO:0000256" key="1">
    <source>
        <dbReference type="SAM" id="MobiDB-lite"/>
    </source>
</evidence>
<protein>
    <submittedName>
        <fullName evidence="4">Helix-turn-helix transcriptional regulator</fullName>
    </submittedName>
</protein>
<evidence type="ECO:0000259" key="3">
    <source>
        <dbReference type="Pfam" id="PF13280"/>
    </source>
</evidence>
<feature type="domain" description="Helix-turn-helix type 11" evidence="2">
    <location>
        <begin position="10"/>
        <end position="62"/>
    </location>
</feature>
<organism evidence="4 5">
    <name type="scientific">Micromonospora sonneratiae</name>
    <dbReference type="NCBI Taxonomy" id="1184706"/>
    <lineage>
        <taxon>Bacteria</taxon>
        <taxon>Bacillati</taxon>
        <taxon>Actinomycetota</taxon>
        <taxon>Actinomycetes</taxon>
        <taxon>Micromonosporales</taxon>
        <taxon>Micromonosporaceae</taxon>
        <taxon>Micromonospora</taxon>
    </lineage>
</organism>
<dbReference type="InterPro" id="IPR013196">
    <property type="entry name" value="HTH_11"/>
</dbReference>
<dbReference type="Proteomes" id="UP001597260">
    <property type="component" value="Unassembled WGS sequence"/>
</dbReference>
<dbReference type="SUPFAM" id="SSF46785">
    <property type="entry name" value="Winged helix' DNA-binding domain"/>
    <property type="match status" value="1"/>
</dbReference>
<feature type="domain" description="WYL" evidence="3">
    <location>
        <begin position="142"/>
        <end position="207"/>
    </location>
</feature>
<keyword evidence="5" id="KW-1185">Reference proteome</keyword>
<evidence type="ECO:0000259" key="2">
    <source>
        <dbReference type="Pfam" id="PF08279"/>
    </source>
</evidence>
<dbReference type="InterPro" id="IPR036390">
    <property type="entry name" value="WH_DNA-bd_sf"/>
</dbReference>
<dbReference type="InterPro" id="IPR026881">
    <property type="entry name" value="WYL_dom"/>
</dbReference>
<dbReference type="Pfam" id="PF08279">
    <property type="entry name" value="HTH_11"/>
    <property type="match status" value="1"/>
</dbReference>
<dbReference type="PROSITE" id="PS52050">
    <property type="entry name" value="WYL"/>
    <property type="match status" value="1"/>
</dbReference>
<dbReference type="PANTHER" id="PTHR34580">
    <property type="match status" value="1"/>
</dbReference>